<dbReference type="RefSeq" id="WP_313833088.1">
    <property type="nucleotide sequence ID" value="NZ_JAQOUE010000001.1"/>
</dbReference>
<name>A0ABU3K8C9_9BACT</name>
<evidence type="ECO:0000313" key="1">
    <source>
        <dbReference type="EMBL" id="MDT7042650.1"/>
    </source>
</evidence>
<keyword evidence="2" id="KW-1185">Reference proteome</keyword>
<gene>
    <name evidence="1" type="ORF">PPG34_09830</name>
</gene>
<evidence type="ECO:0000313" key="2">
    <source>
        <dbReference type="Proteomes" id="UP001250932"/>
    </source>
</evidence>
<proteinExistence type="predicted"/>
<organism evidence="1 2">
    <name type="scientific">Candidatus Nitronereus thalassa</name>
    <dbReference type="NCBI Taxonomy" id="3020898"/>
    <lineage>
        <taxon>Bacteria</taxon>
        <taxon>Pseudomonadati</taxon>
        <taxon>Nitrospirota</taxon>
        <taxon>Nitrospiria</taxon>
        <taxon>Nitrospirales</taxon>
        <taxon>Nitrospiraceae</taxon>
        <taxon>Candidatus Nitronereus</taxon>
    </lineage>
</organism>
<comment type="caution">
    <text evidence="1">The sequence shown here is derived from an EMBL/GenBank/DDBJ whole genome shotgun (WGS) entry which is preliminary data.</text>
</comment>
<dbReference type="Proteomes" id="UP001250932">
    <property type="component" value="Unassembled WGS sequence"/>
</dbReference>
<protein>
    <submittedName>
        <fullName evidence="1">Uncharacterized protein</fullName>
    </submittedName>
</protein>
<dbReference type="EMBL" id="JAQOUE010000001">
    <property type="protein sequence ID" value="MDT7042650.1"/>
    <property type="molecule type" value="Genomic_DNA"/>
</dbReference>
<reference evidence="1 2" key="1">
    <citation type="journal article" date="2023" name="ISME J.">
        <title>Cultivation and genomic characterization of novel and ubiquitous marine nitrite-oxidizing bacteria from the Nitrospirales.</title>
        <authorList>
            <person name="Mueller A.J."/>
            <person name="Daebeler A."/>
            <person name="Herbold C.W."/>
            <person name="Kirkegaard R.H."/>
            <person name="Daims H."/>
        </authorList>
    </citation>
    <scope>NUCLEOTIDE SEQUENCE [LARGE SCALE GENOMIC DNA]</scope>
    <source>
        <strain evidence="1 2">EB</strain>
    </source>
</reference>
<accession>A0ABU3K8C9</accession>
<sequence length="108" mass="12420">MAAAQGEKVKIELSMYGVAEILKWCINENKGRIPGADTAVFKEMQAAVAEKPTAGDYFVYDQFWKKRKIFEFTKEEVETVDRCLYDIPNMEGKQNPAVRYKFWAAQAE</sequence>